<dbReference type="EMBL" id="JANJOU010000028">
    <property type="protein sequence ID" value="MCR0985027.1"/>
    <property type="molecule type" value="Genomic_DNA"/>
</dbReference>
<proteinExistence type="predicted"/>
<protein>
    <submittedName>
        <fullName evidence="1">DUF3182 family protein</fullName>
    </submittedName>
</protein>
<name>A0ABT1XA82_9PROT</name>
<sequence>MPPLAEEREHTSNEHDRASRHVLLTRIAGLLSVPLLPAVEAAQAADRAVFLVPGDTIEVTPGHGLGALSPSRILGGILPAMFVGTKAIAHGLVDPAAACPPEWSHWMAEETSDCVLRGYTAFTRNDAFRAGRLLLTHGPARLKDVCGKAGLSQAVVRNEAELAAALALEDPDSLARCGLVLEQDLVDVITYSVGSAQLRGERISYWGQQNLTKD</sequence>
<accession>A0ABT1XA82</accession>
<dbReference type="InterPro" id="IPR021519">
    <property type="entry name" value="DUF3182"/>
</dbReference>
<gene>
    <name evidence="1" type="ORF">NRP21_23510</name>
</gene>
<comment type="caution">
    <text evidence="1">The sequence shown here is derived from an EMBL/GenBank/DDBJ whole genome shotgun (WGS) entry which is preliminary data.</text>
</comment>
<organism evidence="1 2">
    <name type="scientific">Roseomonas populi</name>
    <dbReference type="NCBI Taxonomy" id="3121582"/>
    <lineage>
        <taxon>Bacteria</taxon>
        <taxon>Pseudomonadati</taxon>
        <taxon>Pseudomonadota</taxon>
        <taxon>Alphaproteobacteria</taxon>
        <taxon>Acetobacterales</taxon>
        <taxon>Roseomonadaceae</taxon>
        <taxon>Roseomonas</taxon>
    </lineage>
</organism>
<evidence type="ECO:0000313" key="1">
    <source>
        <dbReference type="EMBL" id="MCR0985027.1"/>
    </source>
</evidence>
<evidence type="ECO:0000313" key="2">
    <source>
        <dbReference type="Proteomes" id="UP001524642"/>
    </source>
</evidence>
<dbReference type="RefSeq" id="WP_257718680.1">
    <property type="nucleotide sequence ID" value="NZ_JANJOU010000028.1"/>
</dbReference>
<dbReference type="Proteomes" id="UP001524642">
    <property type="component" value="Unassembled WGS sequence"/>
</dbReference>
<keyword evidence="2" id="KW-1185">Reference proteome</keyword>
<reference evidence="1 2" key="1">
    <citation type="submission" date="2022-06" db="EMBL/GenBank/DDBJ databases">
        <title>Roseomonas CN29.</title>
        <authorList>
            <person name="Cheng Y."/>
            <person name="He X."/>
        </authorList>
    </citation>
    <scope>NUCLEOTIDE SEQUENCE [LARGE SCALE GENOMIC DNA]</scope>
    <source>
        <strain evidence="1 2">CN29</strain>
    </source>
</reference>
<dbReference type="Pfam" id="PF11379">
    <property type="entry name" value="DUF3182"/>
    <property type="match status" value="1"/>
</dbReference>